<feature type="compositionally biased region" description="Basic and acidic residues" evidence="1">
    <location>
        <begin position="40"/>
        <end position="79"/>
    </location>
</feature>
<organism evidence="4 5">
    <name type="scientific">Ornithinibacillus bavariensis</name>
    <dbReference type="NCBI Taxonomy" id="545502"/>
    <lineage>
        <taxon>Bacteria</taxon>
        <taxon>Bacillati</taxon>
        <taxon>Bacillota</taxon>
        <taxon>Bacilli</taxon>
        <taxon>Bacillales</taxon>
        <taxon>Bacillaceae</taxon>
        <taxon>Ornithinibacillus</taxon>
    </lineage>
</organism>
<name>A0A919X7H7_9BACI</name>
<dbReference type="SUPFAM" id="SSF51445">
    <property type="entry name" value="(Trans)glycosidases"/>
    <property type="match status" value="1"/>
</dbReference>
<feature type="transmembrane region" description="Helical" evidence="2">
    <location>
        <begin position="7"/>
        <end position="26"/>
    </location>
</feature>
<evidence type="ECO:0000313" key="5">
    <source>
        <dbReference type="Proteomes" id="UP000676917"/>
    </source>
</evidence>
<evidence type="ECO:0000256" key="2">
    <source>
        <dbReference type="SAM" id="Phobius"/>
    </source>
</evidence>
<dbReference type="AlphaFoldDB" id="A0A919X7H7"/>
<sequence>MRKYELFTLISLVIIITIPILLHFFYTPQETTHKAQNSEIAEKENNVEGSESKNKEDAAKNSDKENLDKDNKQDDKSDDIQWGVDSATYTDNDFLGCVIDNYGKPTIWGRYLGDKEGVSAGLDSNEVKLLHESNIKILIIYNHVEDATGHDNGVEHAKNAIAMANKLGVPKGVAIFLDIEPNYPVDAEFIQGWYTTLADSSYQPAVYGVFDKDSDLLKAYNSMDKERQENTIVWTAYPQAEITTKEDAPKYDPQGPENSKLYGWQYGIEGKTCNIDTNLFIGNILEVLW</sequence>
<evidence type="ECO:0000313" key="4">
    <source>
        <dbReference type="EMBL" id="GIO25548.1"/>
    </source>
</evidence>
<dbReference type="Pfam" id="PF08924">
    <property type="entry name" value="Rv2525c_GlyHyd-like"/>
    <property type="match status" value="1"/>
</dbReference>
<gene>
    <name evidence="4" type="ORF">J43TS3_01590</name>
</gene>
<protein>
    <recommendedName>
        <fullName evidence="3">Rv2525c-like glycoside hydrolase-like domain-containing protein</fullName>
    </recommendedName>
</protein>
<keyword evidence="2" id="KW-0812">Transmembrane</keyword>
<keyword evidence="2" id="KW-0472">Membrane</keyword>
<feature type="region of interest" description="Disordered" evidence="1">
    <location>
        <begin position="35"/>
        <end position="79"/>
    </location>
</feature>
<reference evidence="4" key="1">
    <citation type="submission" date="2021-03" db="EMBL/GenBank/DDBJ databases">
        <title>Antimicrobial resistance genes in bacteria isolated from Japanese honey, and their potential for conferring macrolide and lincosamide resistance in the American foulbrood pathogen Paenibacillus larvae.</title>
        <authorList>
            <person name="Okamoto M."/>
            <person name="Kumagai M."/>
            <person name="Kanamori H."/>
            <person name="Takamatsu D."/>
        </authorList>
    </citation>
    <scope>NUCLEOTIDE SEQUENCE</scope>
    <source>
        <strain evidence="4">J43TS3</strain>
    </source>
</reference>
<accession>A0A919X7H7</accession>
<dbReference type="EMBL" id="BORP01000001">
    <property type="protein sequence ID" value="GIO25548.1"/>
    <property type="molecule type" value="Genomic_DNA"/>
</dbReference>
<evidence type="ECO:0000259" key="3">
    <source>
        <dbReference type="Pfam" id="PF08924"/>
    </source>
</evidence>
<comment type="caution">
    <text evidence="4">The sequence shown here is derived from an EMBL/GenBank/DDBJ whole genome shotgun (WGS) entry which is preliminary data.</text>
</comment>
<keyword evidence="5" id="KW-1185">Reference proteome</keyword>
<dbReference type="InterPro" id="IPR015020">
    <property type="entry name" value="Rv2525c-like_Glyco_Hydro-like"/>
</dbReference>
<evidence type="ECO:0000256" key="1">
    <source>
        <dbReference type="SAM" id="MobiDB-lite"/>
    </source>
</evidence>
<dbReference type="InterPro" id="IPR017853">
    <property type="entry name" value="GH"/>
</dbReference>
<proteinExistence type="predicted"/>
<dbReference type="Gene3D" id="3.20.20.80">
    <property type="entry name" value="Glycosidases"/>
    <property type="match status" value="1"/>
</dbReference>
<dbReference type="RefSeq" id="WP_212919093.1">
    <property type="nucleotide sequence ID" value="NZ_BORP01000001.1"/>
</dbReference>
<dbReference type="Proteomes" id="UP000676917">
    <property type="component" value="Unassembled WGS sequence"/>
</dbReference>
<feature type="domain" description="Rv2525c-like glycoside hydrolase-like" evidence="3">
    <location>
        <begin position="107"/>
        <end position="234"/>
    </location>
</feature>
<keyword evidence="2" id="KW-1133">Transmembrane helix</keyword>